<gene>
    <name evidence="2" type="ORF">H6G68_03465</name>
</gene>
<reference evidence="2 3" key="1">
    <citation type="journal article" date="2020" name="ISME J.">
        <title>Comparative genomics reveals insights into cyanobacterial evolution and habitat adaptation.</title>
        <authorList>
            <person name="Chen M.Y."/>
            <person name="Teng W.K."/>
            <person name="Zhao L."/>
            <person name="Hu C.X."/>
            <person name="Zhou Y.K."/>
            <person name="Han B.P."/>
            <person name="Song L.R."/>
            <person name="Shu W.S."/>
        </authorList>
    </citation>
    <scope>NUCLEOTIDE SEQUENCE [LARGE SCALE GENOMIC DNA]</scope>
    <source>
        <strain evidence="2 3">FACHB-362</strain>
    </source>
</reference>
<evidence type="ECO:0000259" key="1">
    <source>
        <dbReference type="PROSITE" id="PS50112"/>
    </source>
</evidence>
<dbReference type="EMBL" id="JACJTQ010000003">
    <property type="protein sequence ID" value="MBD2690822.1"/>
    <property type="molecule type" value="Genomic_DNA"/>
</dbReference>
<protein>
    <submittedName>
        <fullName evidence="2">PAS domain S-box protein</fullName>
    </submittedName>
</protein>
<dbReference type="SUPFAM" id="SSF55785">
    <property type="entry name" value="PYP-like sensor domain (PAS domain)"/>
    <property type="match status" value="1"/>
</dbReference>
<dbReference type="NCBIfam" id="TIGR00229">
    <property type="entry name" value="sensory_box"/>
    <property type="match status" value="1"/>
</dbReference>
<sequence length="115" mass="13204">MKNFHQMQLETELPVIITDKEGFITYINEAFKAVYGWTSEEIIGLPLEVIIPQSLHDSHRLSFSRFVMTEKAKILNHPLLLKTVTKDGVEVESEHFITAEKQGENWFFAATISPL</sequence>
<evidence type="ECO:0000313" key="2">
    <source>
        <dbReference type="EMBL" id="MBD2690822.1"/>
    </source>
</evidence>
<keyword evidence="3" id="KW-1185">Reference proteome</keyword>
<dbReference type="InterPro" id="IPR013767">
    <property type="entry name" value="PAS_fold"/>
</dbReference>
<dbReference type="SMART" id="SM00091">
    <property type="entry name" value="PAS"/>
    <property type="match status" value="1"/>
</dbReference>
<organism evidence="2 3">
    <name type="scientific">Anabaena catenula FACHB-362</name>
    <dbReference type="NCBI Taxonomy" id="2692877"/>
    <lineage>
        <taxon>Bacteria</taxon>
        <taxon>Bacillati</taxon>
        <taxon>Cyanobacteriota</taxon>
        <taxon>Cyanophyceae</taxon>
        <taxon>Nostocales</taxon>
        <taxon>Nostocaceae</taxon>
        <taxon>Anabaena</taxon>
    </lineage>
</organism>
<dbReference type="CDD" id="cd00130">
    <property type="entry name" value="PAS"/>
    <property type="match status" value="1"/>
</dbReference>
<dbReference type="Pfam" id="PF00989">
    <property type="entry name" value="PAS"/>
    <property type="match status" value="1"/>
</dbReference>
<evidence type="ECO:0000313" key="3">
    <source>
        <dbReference type="Proteomes" id="UP000660381"/>
    </source>
</evidence>
<dbReference type="InterPro" id="IPR000014">
    <property type="entry name" value="PAS"/>
</dbReference>
<name>A0ABR8IZZ7_9NOST</name>
<dbReference type="PROSITE" id="PS50112">
    <property type="entry name" value="PAS"/>
    <property type="match status" value="1"/>
</dbReference>
<comment type="caution">
    <text evidence="2">The sequence shown here is derived from an EMBL/GenBank/DDBJ whole genome shotgun (WGS) entry which is preliminary data.</text>
</comment>
<accession>A0ABR8IZZ7</accession>
<feature type="domain" description="PAS" evidence="1">
    <location>
        <begin position="14"/>
        <end position="54"/>
    </location>
</feature>
<dbReference type="InterPro" id="IPR035965">
    <property type="entry name" value="PAS-like_dom_sf"/>
</dbReference>
<dbReference type="RefSeq" id="WP_190905367.1">
    <property type="nucleotide sequence ID" value="NZ_JACJTQ010000003.1"/>
</dbReference>
<dbReference type="Proteomes" id="UP000660381">
    <property type="component" value="Unassembled WGS sequence"/>
</dbReference>
<proteinExistence type="predicted"/>
<dbReference type="Gene3D" id="3.30.450.20">
    <property type="entry name" value="PAS domain"/>
    <property type="match status" value="1"/>
</dbReference>